<protein>
    <recommendedName>
        <fullName evidence="11">Cellulose synthase catalytic subunit [UDP-forming]</fullName>
        <ecNumber evidence="11">2.4.1.12</ecNumber>
    </recommendedName>
</protein>
<dbReference type="GO" id="GO:0005886">
    <property type="term" value="C:plasma membrane"/>
    <property type="evidence" value="ECO:0007669"/>
    <property type="project" value="UniProtKB-SubCell"/>
</dbReference>
<comment type="catalytic activity">
    <reaction evidence="10 11">
        <text>[(1-&gt;4)-beta-D-glucosyl](n) + UDP-alpha-D-glucose = [(1-&gt;4)-beta-D-glucosyl](n+1) + UDP + H(+)</text>
        <dbReference type="Rhea" id="RHEA:19929"/>
        <dbReference type="Rhea" id="RHEA-COMP:10033"/>
        <dbReference type="Rhea" id="RHEA-COMP:10034"/>
        <dbReference type="ChEBI" id="CHEBI:15378"/>
        <dbReference type="ChEBI" id="CHEBI:18246"/>
        <dbReference type="ChEBI" id="CHEBI:58223"/>
        <dbReference type="ChEBI" id="CHEBI:58885"/>
        <dbReference type="EC" id="2.4.1.12"/>
    </reaction>
</comment>
<dbReference type="GO" id="GO:0030244">
    <property type="term" value="P:cellulose biosynthetic process"/>
    <property type="evidence" value="ECO:0007669"/>
    <property type="project" value="UniProtKB-KW"/>
</dbReference>
<evidence type="ECO:0000259" key="13">
    <source>
        <dbReference type="Pfam" id="PF07238"/>
    </source>
</evidence>
<feature type="domain" description="PilZ" evidence="13">
    <location>
        <begin position="559"/>
        <end position="656"/>
    </location>
</feature>
<dbReference type="InterPro" id="IPR001173">
    <property type="entry name" value="Glyco_trans_2-like"/>
</dbReference>
<dbReference type="GO" id="GO:0035438">
    <property type="term" value="F:cyclic-di-GMP binding"/>
    <property type="evidence" value="ECO:0007669"/>
    <property type="project" value="InterPro"/>
</dbReference>
<evidence type="ECO:0000256" key="6">
    <source>
        <dbReference type="ARBA" id="ARBA00022692"/>
    </source>
</evidence>
<feature type="transmembrane region" description="Helical" evidence="11">
    <location>
        <begin position="457"/>
        <end position="475"/>
    </location>
</feature>
<dbReference type="PANTHER" id="PTHR43867">
    <property type="entry name" value="CELLULOSE SYNTHASE CATALYTIC SUBUNIT A [UDP-FORMING]"/>
    <property type="match status" value="1"/>
</dbReference>
<evidence type="ECO:0000256" key="10">
    <source>
        <dbReference type="ARBA" id="ARBA00048682"/>
    </source>
</evidence>
<dbReference type="Pfam" id="PF03552">
    <property type="entry name" value="Cellulose_synt"/>
    <property type="match status" value="1"/>
</dbReference>
<sequence>MTHPLMASAGWGPAFCRAVLIGALAVVFAVVVTTPLDNRQQIAFAAVCFAAVLILRRYTGGWATLAMVALSIIASARYLWWRITDTLGFETWLDAFFGTGLVVAEIYALIVLLLGYFQTSWPLVRKPAALPADLRLWPTVDLFIPTYNESLDVVRQTVFAARGMDWPAEKLQIWVLDDGRRAAFKEFCAEAGVGYFDRDDNLHAKAGNINAALARTKGELVAIFDCDHIPTRSFLQVTTGWFLKDAKLAMVQTPHVFFSPDPFEKNLSTFRRTPNEAELFYGLIQEGNDLWNAAFFCGSCAVLRRTALMQVGGIAVETVTEDAHTALKLNRQGFNTAYLAVPQAAGLATESLSGHIGQRIRWARGMAQIARTDNPLLGPGLRLGQRLCYLNAMLHFFYGLPRIIFMTAPLAYLLFGAHIFQATAVLILSYALPHLLNATVTNSRIQGQYRHSFWNEVYESVLAWYILRPVLAAFVNPRLGKFNVTSKGGLVPEPYFDWGIATPYIVLMALNLLGVVVGLFRLHDADSLVTGTILINVAWTIYNLFIASASVAVASESRQVRHGPRVPARIPASLKLSDGHALQCETKDFSQFGIGLEVDANVPVALGDRMHLGLFREQEESVFPATVVFRSGSQLGLAFDTLNTAQNVELTRLTFGRADAWTRTWTHGRRDRPLTSMVEVLGTGARGFALLFTHGLQRAGKTVTASPATPPAEMGTP</sequence>
<dbReference type="NCBIfam" id="TIGR03030">
    <property type="entry name" value="CelA"/>
    <property type="match status" value="1"/>
</dbReference>
<feature type="transmembrane region" description="Helical" evidence="11">
    <location>
        <begin position="532"/>
        <end position="554"/>
    </location>
</feature>
<evidence type="ECO:0000259" key="12">
    <source>
        <dbReference type="Pfam" id="PF00535"/>
    </source>
</evidence>
<comment type="subcellular location">
    <subcellularLocation>
        <location evidence="1">Cell inner membrane</location>
        <topology evidence="1">Multi-pass membrane protein</topology>
    </subcellularLocation>
</comment>
<dbReference type="PANTHER" id="PTHR43867:SF2">
    <property type="entry name" value="CELLULOSE SYNTHASE CATALYTIC SUBUNIT A [UDP-FORMING]"/>
    <property type="match status" value="1"/>
</dbReference>
<dbReference type="GO" id="GO:0006011">
    <property type="term" value="P:UDP-alpha-D-glucose metabolic process"/>
    <property type="evidence" value="ECO:0007669"/>
    <property type="project" value="InterPro"/>
</dbReference>
<feature type="transmembrane region" description="Helical" evidence="11">
    <location>
        <begin position="387"/>
        <end position="405"/>
    </location>
</feature>
<keyword evidence="2 11" id="KW-1003">Cell membrane</keyword>
<keyword evidence="8 11" id="KW-1133">Transmembrane helix</keyword>
<evidence type="ECO:0000313" key="15">
    <source>
        <dbReference type="Proteomes" id="UP000247540"/>
    </source>
</evidence>
<dbReference type="GO" id="GO:0016760">
    <property type="term" value="F:cellulose synthase (UDP-forming) activity"/>
    <property type="evidence" value="ECO:0007669"/>
    <property type="project" value="UniProtKB-EC"/>
</dbReference>
<keyword evidence="6 11" id="KW-0812">Transmembrane</keyword>
<keyword evidence="5 11" id="KW-0808">Transferase</keyword>
<reference evidence="14 15" key="1">
    <citation type="submission" date="2018-06" db="EMBL/GenBank/DDBJ databases">
        <title>Genomic Encyclopedia of Type Strains, Phase III (KMG-III): the genomes of soil and plant-associated and newly described type strains.</title>
        <authorList>
            <person name="Whitman W."/>
        </authorList>
    </citation>
    <scope>NUCLEOTIDE SEQUENCE [LARGE SCALE GENOMIC DNA]</scope>
    <source>
        <strain evidence="14 15">CECT 7646</strain>
    </source>
</reference>
<dbReference type="InterPro" id="IPR009875">
    <property type="entry name" value="PilZ_domain"/>
</dbReference>
<keyword evidence="3 11" id="KW-0997">Cell inner membrane</keyword>
<dbReference type="Gene3D" id="3.90.550.10">
    <property type="entry name" value="Spore Coat Polysaccharide Biosynthesis Protein SpsA, Chain A"/>
    <property type="match status" value="1"/>
</dbReference>
<keyword evidence="9 11" id="KW-0472">Membrane</keyword>
<dbReference type="Pfam" id="PF07238">
    <property type="entry name" value="PilZ"/>
    <property type="match status" value="1"/>
</dbReference>
<evidence type="ECO:0000256" key="3">
    <source>
        <dbReference type="ARBA" id="ARBA00022519"/>
    </source>
</evidence>
<evidence type="ECO:0000256" key="5">
    <source>
        <dbReference type="ARBA" id="ARBA00022679"/>
    </source>
</evidence>
<comment type="cofactor">
    <cofactor evidence="11">
        <name>Mg(2+)</name>
        <dbReference type="ChEBI" id="CHEBI:18420"/>
    </cofactor>
</comment>
<evidence type="ECO:0000256" key="2">
    <source>
        <dbReference type="ARBA" id="ARBA00022475"/>
    </source>
</evidence>
<proteinExistence type="predicted"/>
<dbReference type="CDD" id="cd06421">
    <property type="entry name" value="CESA_CelA_like"/>
    <property type="match status" value="1"/>
</dbReference>
<dbReference type="PRINTS" id="PR01439">
    <property type="entry name" value="CELLSNTHASEA"/>
</dbReference>
<dbReference type="Gene3D" id="2.40.10.220">
    <property type="entry name" value="predicted glycosyltransferase like domains"/>
    <property type="match status" value="1"/>
</dbReference>
<evidence type="ECO:0000256" key="7">
    <source>
        <dbReference type="ARBA" id="ARBA00022916"/>
    </source>
</evidence>
<dbReference type="Proteomes" id="UP000247540">
    <property type="component" value="Unassembled WGS sequence"/>
</dbReference>
<dbReference type="RefSeq" id="WP_259292636.1">
    <property type="nucleotide sequence ID" value="NZ_JAMOFZ010000008.1"/>
</dbReference>
<dbReference type="InterPro" id="IPR050321">
    <property type="entry name" value="Glycosyltr_2/OpgH_subfam"/>
</dbReference>
<name>A0A318SMW2_9BURK</name>
<feature type="transmembrane region" description="Helical" evidence="11">
    <location>
        <begin position="62"/>
        <end position="83"/>
    </location>
</feature>
<evidence type="ECO:0000256" key="9">
    <source>
        <dbReference type="ARBA" id="ARBA00023136"/>
    </source>
</evidence>
<keyword evidence="7 11" id="KW-0135">Cellulose biosynthesis</keyword>
<dbReference type="UniPathway" id="UPA00694"/>
<feature type="transmembrane region" description="Helical" evidence="11">
    <location>
        <begin position="12"/>
        <end position="32"/>
    </location>
</feature>
<feature type="domain" description="Glycosyltransferase 2-like" evidence="12">
    <location>
        <begin position="142"/>
        <end position="311"/>
    </location>
</feature>
<dbReference type="EMBL" id="QJTC01000008">
    <property type="protein sequence ID" value="PYE78233.1"/>
    <property type="molecule type" value="Genomic_DNA"/>
</dbReference>
<dbReference type="InterPro" id="IPR003919">
    <property type="entry name" value="Cell_synth_A"/>
</dbReference>
<evidence type="ECO:0000256" key="11">
    <source>
        <dbReference type="RuleBase" id="RU365020"/>
    </source>
</evidence>
<comment type="caution">
    <text evidence="14">The sequence shown here is derived from an EMBL/GenBank/DDBJ whole genome shotgun (WGS) entry which is preliminary data.</text>
</comment>
<dbReference type="SUPFAM" id="SSF141371">
    <property type="entry name" value="PilZ domain-like"/>
    <property type="match status" value="1"/>
</dbReference>
<keyword evidence="11" id="KW-0973">c-di-GMP</keyword>
<feature type="transmembrane region" description="Helical" evidence="11">
    <location>
        <begin position="495"/>
        <end position="520"/>
    </location>
</feature>
<keyword evidence="15" id="KW-1185">Reference proteome</keyword>
<feature type="transmembrane region" description="Helical" evidence="11">
    <location>
        <begin position="411"/>
        <end position="436"/>
    </location>
</feature>
<dbReference type="AlphaFoldDB" id="A0A318SMW2"/>
<dbReference type="EC" id="2.4.1.12" evidence="11"/>
<evidence type="ECO:0000256" key="4">
    <source>
        <dbReference type="ARBA" id="ARBA00022676"/>
    </source>
</evidence>
<keyword evidence="4 11" id="KW-0328">Glycosyltransferase</keyword>
<evidence type="ECO:0000256" key="8">
    <source>
        <dbReference type="ARBA" id="ARBA00022989"/>
    </source>
</evidence>
<dbReference type="SUPFAM" id="SSF53448">
    <property type="entry name" value="Nucleotide-diphospho-sugar transferases"/>
    <property type="match status" value="1"/>
</dbReference>
<dbReference type="InterPro" id="IPR029044">
    <property type="entry name" value="Nucleotide-diphossugar_trans"/>
</dbReference>
<accession>A0A318SMW2</accession>
<dbReference type="Pfam" id="PF00535">
    <property type="entry name" value="Glycos_transf_2"/>
    <property type="match status" value="1"/>
</dbReference>
<evidence type="ECO:0000256" key="1">
    <source>
        <dbReference type="ARBA" id="ARBA00004429"/>
    </source>
</evidence>
<evidence type="ECO:0000313" key="14">
    <source>
        <dbReference type="EMBL" id="PYE78233.1"/>
    </source>
</evidence>
<dbReference type="InterPro" id="IPR005150">
    <property type="entry name" value="Cellulose_synth"/>
</dbReference>
<comment type="pathway">
    <text evidence="11">Glycan metabolism; bacterial cellulose biosynthesis.</text>
</comment>
<comment type="function">
    <text evidence="11">Catalytic subunit of cellulose synthase. It polymerizes uridine 5'-diphosphate glucose to cellulose.</text>
</comment>
<feature type="transmembrane region" description="Helical" evidence="11">
    <location>
        <begin position="95"/>
        <end position="117"/>
    </location>
</feature>
<gene>
    <name evidence="14" type="ORF">DFQ15_10822</name>
</gene>
<organism evidence="14 15">
    <name type="scientific">Xylophilus ampelinus</name>
    <dbReference type="NCBI Taxonomy" id="54067"/>
    <lineage>
        <taxon>Bacteria</taxon>
        <taxon>Pseudomonadati</taxon>
        <taxon>Pseudomonadota</taxon>
        <taxon>Betaproteobacteria</taxon>
        <taxon>Burkholderiales</taxon>
        <taxon>Xylophilus</taxon>
    </lineage>
</organism>
<dbReference type="NCBIfam" id="NF008558">
    <property type="entry name" value="PRK11498.1"/>
    <property type="match status" value="1"/>
</dbReference>